<dbReference type="Pfam" id="PF13414">
    <property type="entry name" value="TPR_11"/>
    <property type="match status" value="1"/>
</dbReference>
<feature type="signal peptide" evidence="2">
    <location>
        <begin position="1"/>
        <end position="34"/>
    </location>
</feature>
<dbReference type="STRING" id="1921510.BSL82_06435"/>
<feature type="chain" id="PRO_5012024143" description="Tetratricopeptide repeat protein" evidence="2">
    <location>
        <begin position="35"/>
        <end position="563"/>
    </location>
</feature>
<evidence type="ECO:0000313" key="3">
    <source>
        <dbReference type="EMBL" id="API60986.1"/>
    </source>
</evidence>
<dbReference type="Proteomes" id="UP000182063">
    <property type="component" value="Chromosome"/>
</dbReference>
<dbReference type="Pfam" id="PF13432">
    <property type="entry name" value="TPR_16"/>
    <property type="match status" value="1"/>
</dbReference>
<evidence type="ECO:0000313" key="4">
    <source>
        <dbReference type="Proteomes" id="UP000182063"/>
    </source>
</evidence>
<dbReference type="SMART" id="SM00028">
    <property type="entry name" value="TPR"/>
    <property type="match status" value="5"/>
</dbReference>
<organism evidence="3 4">
    <name type="scientific">Tardibacter chloracetimidivorans</name>
    <dbReference type="NCBI Taxonomy" id="1921510"/>
    <lineage>
        <taxon>Bacteria</taxon>
        <taxon>Pseudomonadati</taxon>
        <taxon>Pseudomonadota</taxon>
        <taxon>Alphaproteobacteria</taxon>
        <taxon>Sphingomonadales</taxon>
        <taxon>Sphingomonadaceae</taxon>
        <taxon>Tardibacter</taxon>
    </lineage>
</organism>
<evidence type="ECO:0000256" key="2">
    <source>
        <dbReference type="SAM" id="SignalP"/>
    </source>
</evidence>
<dbReference type="InterPro" id="IPR019734">
    <property type="entry name" value="TPR_rpt"/>
</dbReference>
<dbReference type="Gene3D" id="1.25.40.10">
    <property type="entry name" value="Tetratricopeptide repeat domain"/>
    <property type="match status" value="2"/>
</dbReference>
<evidence type="ECO:0008006" key="5">
    <source>
        <dbReference type="Google" id="ProtNLM"/>
    </source>
</evidence>
<keyword evidence="2" id="KW-0732">Signal</keyword>
<feature type="repeat" description="TPR" evidence="1">
    <location>
        <begin position="474"/>
        <end position="507"/>
    </location>
</feature>
<gene>
    <name evidence="3" type="ORF">BSL82_06435</name>
</gene>
<dbReference type="EMBL" id="CP018221">
    <property type="protein sequence ID" value="API60986.1"/>
    <property type="molecule type" value="Genomic_DNA"/>
</dbReference>
<dbReference type="AlphaFoldDB" id="A0A1L3ZZC4"/>
<feature type="repeat" description="TPR" evidence="1">
    <location>
        <begin position="368"/>
        <end position="401"/>
    </location>
</feature>
<name>A0A1L3ZZC4_9SPHN</name>
<dbReference type="PROSITE" id="PS50005">
    <property type="entry name" value="TPR"/>
    <property type="match status" value="3"/>
</dbReference>
<protein>
    <recommendedName>
        <fullName evidence="5">Tetratricopeptide repeat protein</fullName>
    </recommendedName>
</protein>
<dbReference type="InterPro" id="IPR011990">
    <property type="entry name" value="TPR-like_helical_dom_sf"/>
</dbReference>
<accession>A0A1L3ZZC4</accession>
<feature type="repeat" description="TPR" evidence="1">
    <location>
        <begin position="405"/>
        <end position="438"/>
    </location>
</feature>
<dbReference type="PANTHER" id="PTHR12558:SF13">
    <property type="entry name" value="CELL DIVISION CYCLE PROTEIN 27 HOMOLOG"/>
    <property type="match status" value="1"/>
</dbReference>
<evidence type="ECO:0000256" key="1">
    <source>
        <dbReference type="PROSITE-ProRule" id="PRU00339"/>
    </source>
</evidence>
<dbReference type="SUPFAM" id="SSF48452">
    <property type="entry name" value="TPR-like"/>
    <property type="match status" value="3"/>
</dbReference>
<keyword evidence="1" id="KW-0802">TPR repeat</keyword>
<reference evidence="4" key="1">
    <citation type="submission" date="2016-11" db="EMBL/GenBank/DDBJ databases">
        <title>Complete Genome Sequence of alachlor-degrading Sphingomonas sp. strain JJ-A5.</title>
        <authorList>
            <person name="Lee H."/>
            <person name="Ka J.-O."/>
        </authorList>
    </citation>
    <scope>NUCLEOTIDE SEQUENCE [LARGE SCALE GENOMIC DNA]</scope>
    <source>
        <strain evidence="4">JJ-A5</strain>
    </source>
</reference>
<dbReference type="KEGG" id="sphj:BSL82_06435"/>
<proteinExistence type="predicted"/>
<keyword evidence="4" id="KW-1185">Reference proteome</keyword>
<sequence>MSIGWCLKVAVGRIILTCSAVALMALGAPLSAAAVQQDFGAWRAYMRGRVAISQDRLGEAVRQFQTALQASEHDRILRQRTFGLALLSGDEKLSFELARALEKAGQSGFDTRLVLLAQAVQDKEWDRAVEIRNGLSKENQLLFALPVIDSWLALGRGKDDPLAPIAGVGGNALAESYAAEHRAFLLGATGRTDDAMAAFQPLITGETGRATRIRLVAAAMLQRKGRKEEAAALLTGRDPVIRAAHAMVQGGKRLRTGIATPAEGMAELFVRLAADAGRDHTSQAGLVIARLATFLAPQNAETWLVTASLLADDDKPQAALDALAGISPTDPFAAQATGFRISLLQRLNRQAEALGIAQAAAAAAGAGVPEWSQLGDVLNMAELHEDAARAYARAIELTPSDQPDWRLYLLRGGAYERLGDWTRAEPDLRRAVALAPDEAVALNYLGYALLDRGLKLEEAQRLIENASAKRPGDGAITDSLAWVHYRRGNFARAIDLLEQAVQLEPAEPTINEHLGDAYWQVGRRYEARYSWRAAMVGAEEEDVLARLRRKIDFGLAAGDDSAQ</sequence>
<dbReference type="PANTHER" id="PTHR12558">
    <property type="entry name" value="CELL DIVISION CYCLE 16,23,27"/>
    <property type="match status" value="1"/>
</dbReference>